<dbReference type="FunFam" id="3.40.50.2000:FF:000050">
    <property type="entry name" value="UDP-glucuronosyltransferase"/>
    <property type="match status" value="1"/>
</dbReference>
<organism evidence="6 7">
    <name type="scientific">Culex pipiens pipiens</name>
    <name type="common">Northern house mosquito</name>
    <dbReference type="NCBI Taxonomy" id="38569"/>
    <lineage>
        <taxon>Eukaryota</taxon>
        <taxon>Metazoa</taxon>
        <taxon>Ecdysozoa</taxon>
        <taxon>Arthropoda</taxon>
        <taxon>Hexapoda</taxon>
        <taxon>Insecta</taxon>
        <taxon>Pterygota</taxon>
        <taxon>Neoptera</taxon>
        <taxon>Endopterygota</taxon>
        <taxon>Diptera</taxon>
        <taxon>Nematocera</taxon>
        <taxon>Culicoidea</taxon>
        <taxon>Culicidae</taxon>
        <taxon>Culicinae</taxon>
        <taxon>Culicini</taxon>
        <taxon>Culex</taxon>
        <taxon>Culex</taxon>
    </lineage>
</organism>
<name>A0ABD1CG49_CULPP</name>
<dbReference type="PANTHER" id="PTHR48043">
    <property type="entry name" value="EG:EG0003.4 PROTEIN-RELATED"/>
    <property type="match status" value="1"/>
</dbReference>
<dbReference type="GO" id="GO:0016757">
    <property type="term" value="F:glycosyltransferase activity"/>
    <property type="evidence" value="ECO:0007669"/>
    <property type="project" value="UniProtKB-KW"/>
</dbReference>
<sequence>MKVVALVMALAVGLLPVESARILAIFPSPAKSHQIVFRALVEGLLEKGHQLTVMSPDPLETDNPNITQIDWSYAYKVVDENGDVAVATQEKWSSLRVTQKLLSVTEMFLAAELNHPEVQAMIRNPVDHFDAVIVEYFQMTPFFAFAELYNAPMIGITSIDSIALAHSIIGNVANAVAHPEMVHKVSRVLSFSQRLDFFITMLFTEYVLFPGEFDKYDQMIEQHFGPNMTKSVQLMNRLDFLMTNVEPALGFVRPTVPRAIQLGFLHVKPPKPLPQDIRQYLDSSKHGVIYFSLGTLIRTKSLNAKNIGIFIDTFRSLKYDVLWKCDGQIDQIKNMSNVRLMRWVPQQDVLDCVPRIVEGLLARGHQLTVMSPDPFVTDNPNITQIDWIYGYKVVNEIGDVAKATQEGWSAFRVIRKLLTVAERLIEVELAHPEVQAMIRNPVEQFDAVVVEYFMMPPFHAFAELYNAPLIGITSIDSVAYAHGIVGNVANIMTHPEMIHSFSQDLCFWQRILAFATRIVSDYYMFPMSFKKMDEIIEFNFGANMSKSNDLMNRLDFLMTNVEPALGFIRPTVPQAIQLGFLHVKPPKPLPKGLQRYLDSSEHGVIYFSFGTLIRTQSLHTVIVGVLLDTFNTLKYDVLWKVDERIDLGNATNVKMATTTLRVVSLIATVFVLMAFVVESGSGSRILAIFPSPAKSHQIVFRAMVKGLLERGHHVTMMSTDPIETDNPNITQINWNFAHKIVKENLDVAKLRQENCNSFTISMQLLHVAEMFVRAEMNHPDVQQLIRNAGDEQFDVLIVEYFQMTPFFAFAELFNVPMIGITSIDSISLAHQVVGNVANPVAHPEMSHKFSGNPNFFQRIEAFFTKLFLEHILIPGEFAKYDEIIEQNFGSNMSKSYELMNRADFLMTNVEPAMGFIRPIVPQAIQLGFLHIEPPKPLPTDLQQYLDRSRHGVIYFSLGTLIRSDSVNAKNTKIFMDVFKSLKYDVLWKCDTEVDLNGTTNIRIARWLPQQDLLGSFRSFAGRDVTCFGVNMGTTTLRVVSLIATVFVLMAFVVESGSGSRILAIFPSPAKSHQIVFRAMVKGLLERGHHVTMMSTDPIKTDNPNITQIDWSFAHKIIEENIDVAKLRQENCQTLTISKQLLRVTEMFVRAEMNHPDVQQLIRNAGDEQFDVLIVEYYQMTPFFAFAELFNVPMIGVTSIDSISQAHEVVGNVVNPVIHPEMSHKFSVNLNFFQRVDALLTKIFIDYILFPGEFAKYDEIIEQNFGSNMSKSYELMNRVDFLMTNVEPAMGFIRPIVPQAIQLGFLHIEPPKPLPADLQQYLDRSRHGVIYFSLGTLIRSSSVNAKNTKIFMDAFKSLKYDVLWKYDSEVELNGTTNIRFARWLPQTDLLAHSNVKLFVTQGGQQSMEEAVDRHVPMVVIPFNFDQFGNGDKVVERGIGKSIWMERLTTDGLRQAILEVIENKKYKRNIERLGKLIRDQPMRPVDKAVWWTEYVIRHQGASHYRYKPAQMPAWQYHYYDVVAFLLAVTALLVAALGYAVRRFYQFLAGHRWFSTQVKQKAL</sequence>
<dbReference type="EMBL" id="JBEHCU010012761">
    <property type="protein sequence ID" value="KAL1375122.1"/>
    <property type="molecule type" value="Genomic_DNA"/>
</dbReference>
<comment type="caution">
    <text evidence="6">The sequence shown here is derived from an EMBL/GenBank/DDBJ whole genome shotgun (WGS) entry which is preliminary data.</text>
</comment>
<keyword evidence="2" id="KW-0328">Glycosyltransferase</keyword>
<keyword evidence="5" id="KW-0732">Signal</keyword>
<dbReference type="CDD" id="cd03784">
    <property type="entry name" value="GT1_Gtf-like"/>
    <property type="match status" value="2"/>
</dbReference>
<gene>
    <name evidence="6" type="ORF">pipiens_004739</name>
</gene>
<dbReference type="InterPro" id="IPR035595">
    <property type="entry name" value="UDP_glycos_trans_CS"/>
</dbReference>
<dbReference type="SUPFAM" id="SSF53756">
    <property type="entry name" value="UDP-Glycosyltransferase/glycogen phosphorylase"/>
    <property type="match status" value="4"/>
</dbReference>
<evidence type="ECO:0000256" key="4">
    <source>
        <dbReference type="SAM" id="Phobius"/>
    </source>
</evidence>
<keyword evidence="7" id="KW-1185">Reference proteome</keyword>
<accession>A0ABD1CG49</accession>
<dbReference type="InterPro" id="IPR050271">
    <property type="entry name" value="UDP-glycosyltransferase"/>
</dbReference>
<dbReference type="InterPro" id="IPR002213">
    <property type="entry name" value="UDP_glucos_trans"/>
</dbReference>
<dbReference type="PANTHER" id="PTHR48043:SF145">
    <property type="entry name" value="FI06409P-RELATED"/>
    <property type="match status" value="1"/>
</dbReference>
<feature type="transmembrane region" description="Helical" evidence="4">
    <location>
        <begin position="1514"/>
        <end position="1538"/>
    </location>
</feature>
<evidence type="ECO:0000256" key="1">
    <source>
        <dbReference type="ARBA" id="ARBA00009995"/>
    </source>
</evidence>
<dbReference type="Gene3D" id="3.40.50.2000">
    <property type="entry name" value="Glycogen Phosphorylase B"/>
    <property type="match status" value="5"/>
</dbReference>
<feature type="chain" id="PRO_5044833896" description="UDP-glycosyltransferases domain-containing protein" evidence="5">
    <location>
        <begin position="20"/>
        <end position="1560"/>
    </location>
</feature>
<dbReference type="Pfam" id="PF00201">
    <property type="entry name" value="UDPGT"/>
    <property type="match status" value="4"/>
</dbReference>
<reference evidence="6 7" key="1">
    <citation type="submission" date="2024-05" db="EMBL/GenBank/DDBJ databases">
        <title>Culex pipiens pipiens assembly and annotation.</title>
        <authorList>
            <person name="Alout H."/>
            <person name="Durand T."/>
        </authorList>
    </citation>
    <scope>NUCLEOTIDE SEQUENCE [LARGE SCALE GENOMIC DNA]</scope>
    <source>
        <strain evidence="6">HA-2024</strain>
        <tissue evidence="6">Whole body</tissue>
    </source>
</reference>
<evidence type="ECO:0000256" key="5">
    <source>
        <dbReference type="SAM" id="SignalP"/>
    </source>
</evidence>
<feature type="signal peptide" evidence="5">
    <location>
        <begin position="1"/>
        <end position="19"/>
    </location>
</feature>
<proteinExistence type="inferred from homology"/>
<evidence type="ECO:0000313" key="6">
    <source>
        <dbReference type="EMBL" id="KAL1375122.1"/>
    </source>
</evidence>
<protein>
    <recommendedName>
        <fullName evidence="8">UDP-glycosyltransferases domain-containing protein</fullName>
    </recommendedName>
</protein>
<comment type="similarity">
    <text evidence="1">Belongs to the UDP-glycosyltransferase family.</text>
</comment>
<keyword evidence="3" id="KW-0808">Transferase</keyword>
<dbReference type="PROSITE" id="PS00375">
    <property type="entry name" value="UDPGT"/>
    <property type="match status" value="1"/>
</dbReference>
<evidence type="ECO:0000256" key="3">
    <source>
        <dbReference type="ARBA" id="ARBA00022679"/>
    </source>
</evidence>
<dbReference type="Proteomes" id="UP001562425">
    <property type="component" value="Unassembled WGS sequence"/>
</dbReference>
<keyword evidence="4" id="KW-0812">Transmembrane</keyword>
<evidence type="ECO:0000313" key="7">
    <source>
        <dbReference type="Proteomes" id="UP001562425"/>
    </source>
</evidence>
<keyword evidence="4" id="KW-0472">Membrane</keyword>
<evidence type="ECO:0000256" key="2">
    <source>
        <dbReference type="ARBA" id="ARBA00022676"/>
    </source>
</evidence>
<keyword evidence="4" id="KW-1133">Transmembrane helix</keyword>
<evidence type="ECO:0008006" key="8">
    <source>
        <dbReference type="Google" id="ProtNLM"/>
    </source>
</evidence>